<evidence type="ECO:0000256" key="1">
    <source>
        <dbReference type="SAM" id="Phobius"/>
    </source>
</evidence>
<dbReference type="Pfam" id="PF11271">
    <property type="entry name" value="PorA"/>
    <property type="match status" value="1"/>
</dbReference>
<dbReference type="EMBL" id="CP009249">
    <property type="protein sequence ID" value="APT93380.1"/>
    <property type="molecule type" value="Genomic_DNA"/>
</dbReference>
<proteinExistence type="predicted"/>
<sequence length="340" mass="37827">MVAVAASFAIPSIFIKRDLPLPLDVTLNTVAVAPDSLVLMSRDERPHRTEVTLDCKMSTSVSDSAEKDSVATVDTLVKVFADEALIMEMTDSLHVNRESTYPVEGSANLQIITVENFGVGATKENTYRQGLTAFFPSNTEQRSYLYYDSIRQADYPLDYTGKEKIDGVEVYVYQHTLPAVYIPFSSVKTPPPGIDPEDVAPEPLVMEAKYLYTEPELSALGLDPEEIVTVLPYYSVDRLVKVEPRTGTVVDLHENYHLFLDTDEKRARATVDLGIRPVYRAIFDGDLRWDRPSREAAMALATPVLRREEVLSTLALVLKLIGVLLLIAAAVLFAARRQQA</sequence>
<evidence type="ECO:0000313" key="2">
    <source>
        <dbReference type="EMBL" id="APT93380.1"/>
    </source>
</evidence>
<protein>
    <recommendedName>
        <fullName evidence="4">DUF3068 domain-containing protein</fullName>
    </recommendedName>
</protein>
<keyword evidence="1" id="KW-0812">Transmembrane</keyword>
<dbReference type="STRING" id="161895.CPHO_11345"/>
<evidence type="ECO:0000313" key="3">
    <source>
        <dbReference type="Proteomes" id="UP000185491"/>
    </source>
</evidence>
<feature type="transmembrane region" description="Helical" evidence="1">
    <location>
        <begin position="310"/>
        <end position="335"/>
    </location>
</feature>
<keyword evidence="3" id="KW-1185">Reference proteome</keyword>
<keyword evidence="1" id="KW-0472">Membrane</keyword>
<dbReference type="Proteomes" id="UP000185491">
    <property type="component" value="Chromosome"/>
</dbReference>
<accession>A0A1L7D5J4</accession>
<evidence type="ECO:0008006" key="4">
    <source>
        <dbReference type="Google" id="ProtNLM"/>
    </source>
</evidence>
<organism evidence="2 3">
    <name type="scientific">Corynebacterium phocae</name>
    <dbReference type="NCBI Taxonomy" id="161895"/>
    <lineage>
        <taxon>Bacteria</taxon>
        <taxon>Bacillati</taxon>
        <taxon>Actinomycetota</taxon>
        <taxon>Actinomycetes</taxon>
        <taxon>Mycobacteriales</taxon>
        <taxon>Corynebacteriaceae</taxon>
        <taxon>Corynebacterium</taxon>
    </lineage>
</organism>
<keyword evidence="1" id="KW-1133">Transmembrane helix</keyword>
<dbReference type="KEGG" id="cpho:CPHO_11345"/>
<reference evidence="2 3" key="1">
    <citation type="submission" date="2014-08" db="EMBL/GenBank/DDBJ databases">
        <title>Complete genome sequence of Corynebacterium phocae M408/89/1(T)(=DSM 44612(T)), isolated from the common seal (Phoca vitulina).</title>
        <authorList>
            <person name="Ruckert C."/>
            <person name="Albersmeier A."/>
            <person name="Winkler A."/>
            <person name="Kalinowski J."/>
        </authorList>
    </citation>
    <scope>NUCLEOTIDE SEQUENCE [LARGE SCALE GENOMIC DNA]</scope>
    <source>
        <strain evidence="2 3">M408/89/1</strain>
    </source>
</reference>
<gene>
    <name evidence="2" type="ORF">CPHO_11345</name>
</gene>
<dbReference type="InterPro" id="IPR021424">
    <property type="entry name" value="PorA"/>
</dbReference>
<dbReference type="AlphaFoldDB" id="A0A1L7D5J4"/>
<name>A0A1L7D5J4_9CORY</name>